<dbReference type="PANTHER" id="PTHR31672:SF10">
    <property type="entry name" value="F-BOX DOMAIN-CONTAINING PROTEIN"/>
    <property type="match status" value="1"/>
</dbReference>
<feature type="region of interest" description="Disordered" evidence="1">
    <location>
        <begin position="1"/>
        <end position="20"/>
    </location>
</feature>
<evidence type="ECO:0000313" key="3">
    <source>
        <dbReference type="EMBL" id="KAK9987719.1"/>
    </source>
</evidence>
<protein>
    <recommendedName>
        <fullName evidence="2">F-box domain-containing protein</fullName>
    </recommendedName>
</protein>
<dbReference type="SMART" id="SM00256">
    <property type="entry name" value="FBOX"/>
    <property type="match status" value="1"/>
</dbReference>
<dbReference type="CDD" id="cd22157">
    <property type="entry name" value="F-box_AtFBW1-like"/>
    <property type="match status" value="1"/>
</dbReference>
<dbReference type="SUPFAM" id="SSF81383">
    <property type="entry name" value="F-box domain"/>
    <property type="match status" value="1"/>
</dbReference>
<proteinExistence type="predicted"/>
<dbReference type="InterPro" id="IPR001810">
    <property type="entry name" value="F-box_dom"/>
</dbReference>
<dbReference type="EMBL" id="JAZDWU010000010">
    <property type="protein sequence ID" value="KAK9987719.1"/>
    <property type="molecule type" value="Genomic_DNA"/>
</dbReference>
<name>A0AAW2BS05_9ROSI</name>
<dbReference type="PANTHER" id="PTHR31672">
    <property type="entry name" value="BNACNNG10540D PROTEIN"/>
    <property type="match status" value="1"/>
</dbReference>
<sequence>MSDNLPAKVSESLFPKEEEEEEEEEEVAMWDFLPPEILPNILIRLPTKSIVKFTSVCKTWRSLIRNPDFISAHLKLSNHNQPLLLFRFCSDWLKDAMFNMMFSMKRDTHENEVYKLYCDNQDFNEHTRFVIPFRPQAHGSPFRVVGTCNGLVCVTGDCFSRIIILWNPCVRMFVVLPEPNVTYQLYGGCCASAGFGFDSKTNDYKVVRVVSVLDGRRTVWGVSPPKVEVYSLDTGEWSMVTTALPCAVWPGDPMPFVNGALHWVALRRTNYEKYRNFITVLDLGDMVFREIALPILSDDKDNGDESHIHPFISAYGNSLAVFQEGFHTLCVNVWLMKRYADASSWTKIVIFPHIGLMDQDINDMIDVDHAEGDTHRAKGFRQSGEVVVQLDFDQRLVSQDLETQERKDLRISAYNYTFVGSYVKSLVLLDKPNRAATY</sequence>
<dbReference type="PROSITE" id="PS50181">
    <property type="entry name" value="FBOX"/>
    <property type="match status" value="1"/>
</dbReference>
<comment type="caution">
    <text evidence="3">The sequence shown here is derived from an EMBL/GenBank/DDBJ whole genome shotgun (WGS) entry which is preliminary data.</text>
</comment>
<dbReference type="InterPro" id="IPR017451">
    <property type="entry name" value="F-box-assoc_interact_dom"/>
</dbReference>
<dbReference type="Gene3D" id="1.20.1280.50">
    <property type="match status" value="1"/>
</dbReference>
<dbReference type="InterPro" id="IPR011043">
    <property type="entry name" value="Gal_Oxase/kelch_b-propeller"/>
</dbReference>
<dbReference type="InterPro" id="IPR006527">
    <property type="entry name" value="F-box-assoc_dom_typ1"/>
</dbReference>
<dbReference type="AlphaFoldDB" id="A0AAW2BS05"/>
<dbReference type="SUPFAM" id="SSF50965">
    <property type="entry name" value="Galactose oxidase, central domain"/>
    <property type="match status" value="1"/>
</dbReference>
<dbReference type="NCBIfam" id="TIGR01640">
    <property type="entry name" value="F_box_assoc_1"/>
    <property type="match status" value="1"/>
</dbReference>
<dbReference type="Pfam" id="PF07734">
    <property type="entry name" value="FBA_1"/>
    <property type="match status" value="1"/>
</dbReference>
<evidence type="ECO:0000313" key="4">
    <source>
        <dbReference type="Proteomes" id="UP001459277"/>
    </source>
</evidence>
<accession>A0AAW2BS05</accession>
<reference evidence="3 4" key="1">
    <citation type="submission" date="2024-01" db="EMBL/GenBank/DDBJ databases">
        <title>A telomere-to-telomere, gap-free genome of sweet tea (Lithocarpus litseifolius).</title>
        <authorList>
            <person name="Zhou J."/>
        </authorList>
    </citation>
    <scope>NUCLEOTIDE SEQUENCE [LARGE SCALE GENOMIC DNA]</scope>
    <source>
        <strain evidence="3">Zhou-2022a</strain>
        <tissue evidence="3">Leaf</tissue>
    </source>
</reference>
<dbReference type="InterPro" id="IPR036047">
    <property type="entry name" value="F-box-like_dom_sf"/>
</dbReference>
<dbReference type="Pfam" id="PF00646">
    <property type="entry name" value="F-box"/>
    <property type="match status" value="1"/>
</dbReference>
<gene>
    <name evidence="3" type="ORF">SO802_027958</name>
</gene>
<dbReference type="InterPro" id="IPR050796">
    <property type="entry name" value="SCF_F-box_component"/>
</dbReference>
<feature type="domain" description="F-box" evidence="2">
    <location>
        <begin position="27"/>
        <end position="74"/>
    </location>
</feature>
<dbReference type="Proteomes" id="UP001459277">
    <property type="component" value="Unassembled WGS sequence"/>
</dbReference>
<keyword evidence="4" id="KW-1185">Reference proteome</keyword>
<organism evidence="3 4">
    <name type="scientific">Lithocarpus litseifolius</name>
    <dbReference type="NCBI Taxonomy" id="425828"/>
    <lineage>
        <taxon>Eukaryota</taxon>
        <taxon>Viridiplantae</taxon>
        <taxon>Streptophyta</taxon>
        <taxon>Embryophyta</taxon>
        <taxon>Tracheophyta</taxon>
        <taxon>Spermatophyta</taxon>
        <taxon>Magnoliopsida</taxon>
        <taxon>eudicotyledons</taxon>
        <taxon>Gunneridae</taxon>
        <taxon>Pentapetalae</taxon>
        <taxon>rosids</taxon>
        <taxon>fabids</taxon>
        <taxon>Fagales</taxon>
        <taxon>Fagaceae</taxon>
        <taxon>Lithocarpus</taxon>
    </lineage>
</organism>
<evidence type="ECO:0000256" key="1">
    <source>
        <dbReference type="SAM" id="MobiDB-lite"/>
    </source>
</evidence>
<evidence type="ECO:0000259" key="2">
    <source>
        <dbReference type="PROSITE" id="PS50181"/>
    </source>
</evidence>